<sequence length="173" mass="20225">MLAMRRIFTRSRRKSSPHVKFTGQYTEDPHEGFLVTRHVVHLFNLLMTPNRKCSSRPRFSLSLHTEARYFKIKMGFSEDYNSTMEATIKCELIYKDFAIDVTMAPVGMNKPNSLPLFVLLGEPIYKSIGFIIGLTLGILGIVITYGFFGFIWIKRKRRITKEKEDTEDWELEY</sequence>
<proteinExistence type="predicted"/>
<keyword evidence="2" id="KW-1185">Reference proteome</keyword>
<evidence type="ECO:0000313" key="2">
    <source>
        <dbReference type="Proteomes" id="UP001055811"/>
    </source>
</evidence>
<dbReference type="Proteomes" id="UP001055811">
    <property type="component" value="Linkage Group LG04"/>
</dbReference>
<reference evidence="2" key="1">
    <citation type="journal article" date="2022" name="Mol. Ecol. Resour.">
        <title>The genomes of chicory, endive, great burdock and yacon provide insights into Asteraceae palaeo-polyploidization history and plant inulin production.</title>
        <authorList>
            <person name="Fan W."/>
            <person name="Wang S."/>
            <person name="Wang H."/>
            <person name="Wang A."/>
            <person name="Jiang F."/>
            <person name="Liu H."/>
            <person name="Zhao H."/>
            <person name="Xu D."/>
            <person name="Zhang Y."/>
        </authorList>
    </citation>
    <scope>NUCLEOTIDE SEQUENCE [LARGE SCALE GENOMIC DNA]</scope>
    <source>
        <strain evidence="2">cv. Punajuju</strain>
    </source>
</reference>
<accession>A0ACB9E494</accession>
<reference evidence="1 2" key="2">
    <citation type="journal article" date="2022" name="Mol. Ecol. Resour.">
        <title>The genomes of chicory, endive, great burdock and yacon provide insights into Asteraceae paleo-polyploidization history and plant inulin production.</title>
        <authorList>
            <person name="Fan W."/>
            <person name="Wang S."/>
            <person name="Wang H."/>
            <person name="Wang A."/>
            <person name="Jiang F."/>
            <person name="Liu H."/>
            <person name="Zhao H."/>
            <person name="Xu D."/>
            <person name="Zhang Y."/>
        </authorList>
    </citation>
    <scope>NUCLEOTIDE SEQUENCE [LARGE SCALE GENOMIC DNA]</scope>
    <source>
        <strain evidence="2">cv. Punajuju</strain>
        <tissue evidence="1">Leaves</tissue>
    </source>
</reference>
<name>A0ACB9E494_CICIN</name>
<organism evidence="1 2">
    <name type="scientific">Cichorium intybus</name>
    <name type="common">Chicory</name>
    <dbReference type="NCBI Taxonomy" id="13427"/>
    <lineage>
        <taxon>Eukaryota</taxon>
        <taxon>Viridiplantae</taxon>
        <taxon>Streptophyta</taxon>
        <taxon>Embryophyta</taxon>
        <taxon>Tracheophyta</taxon>
        <taxon>Spermatophyta</taxon>
        <taxon>Magnoliopsida</taxon>
        <taxon>eudicotyledons</taxon>
        <taxon>Gunneridae</taxon>
        <taxon>Pentapetalae</taxon>
        <taxon>asterids</taxon>
        <taxon>campanulids</taxon>
        <taxon>Asterales</taxon>
        <taxon>Asteraceae</taxon>
        <taxon>Cichorioideae</taxon>
        <taxon>Cichorieae</taxon>
        <taxon>Cichoriinae</taxon>
        <taxon>Cichorium</taxon>
    </lineage>
</organism>
<gene>
    <name evidence="1" type="ORF">L2E82_25314</name>
</gene>
<evidence type="ECO:0000313" key="1">
    <source>
        <dbReference type="EMBL" id="KAI3753266.1"/>
    </source>
</evidence>
<comment type="caution">
    <text evidence="1">The sequence shown here is derived from an EMBL/GenBank/DDBJ whole genome shotgun (WGS) entry which is preliminary data.</text>
</comment>
<protein>
    <submittedName>
        <fullName evidence="1">Uncharacterized protein</fullName>
    </submittedName>
</protein>
<dbReference type="EMBL" id="CM042012">
    <property type="protein sequence ID" value="KAI3753266.1"/>
    <property type="molecule type" value="Genomic_DNA"/>
</dbReference>